<evidence type="ECO:0000259" key="2">
    <source>
        <dbReference type="Pfam" id="PF26452"/>
    </source>
</evidence>
<sequence length="65" mass="6975">MTPRTVVALALVVLVPLWAYTLLGAGDPYEAVVSTVSVGVIVYSLYVAFGPHEEADDHRSDADTR</sequence>
<keyword evidence="1" id="KW-0812">Transmembrane</keyword>
<organism evidence="3 4">
    <name type="scientific">Halobaculum lipolyticum</name>
    <dbReference type="NCBI Taxonomy" id="3032001"/>
    <lineage>
        <taxon>Archaea</taxon>
        <taxon>Methanobacteriati</taxon>
        <taxon>Methanobacteriota</taxon>
        <taxon>Stenosarchaea group</taxon>
        <taxon>Halobacteria</taxon>
        <taxon>Halobacteriales</taxon>
        <taxon>Haloferacaceae</taxon>
        <taxon>Halobaculum</taxon>
    </lineage>
</organism>
<reference evidence="3 4" key="1">
    <citation type="journal article" date="2019" name="Int. J. Syst. Evol. Microbiol.">
        <title>The Global Catalogue of Microorganisms (GCM) 10K type strain sequencing project: providing services to taxonomists for standard genome sequencing and annotation.</title>
        <authorList>
            <consortium name="The Broad Institute Genomics Platform"/>
            <consortium name="The Broad Institute Genome Sequencing Center for Infectious Disease"/>
            <person name="Wu L."/>
            <person name="Ma J."/>
        </authorList>
    </citation>
    <scope>NUCLEOTIDE SEQUENCE [LARGE SCALE GENOMIC DNA]</scope>
    <source>
        <strain evidence="3 4">DT31</strain>
    </source>
</reference>
<keyword evidence="4" id="KW-1185">Reference proteome</keyword>
<gene>
    <name evidence="3" type="ORF">ACFQL9_03680</name>
</gene>
<dbReference type="Proteomes" id="UP001596461">
    <property type="component" value="Unassembled WGS sequence"/>
</dbReference>
<evidence type="ECO:0000313" key="3">
    <source>
        <dbReference type="EMBL" id="MFC7068731.1"/>
    </source>
</evidence>
<dbReference type="EMBL" id="JBHTAH010000002">
    <property type="protein sequence ID" value="MFC7068731.1"/>
    <property type="molecule type" value="Genomic_DNA"/>
</dbReference>
<comment type="caution">
    <text evidence="3">The sequence shown here is derived from an EMBL/GenBank/DDBJ whole genome shotgun (WGS) entry which is preliminary data.</text>
</comment>
<proteinExistence type="predicted"/>
<dbReference type="InterPro" id="IPR058444">
    <property type="entry name" value="DUF8131"/>
</dbReference>
<dbReference type="AlphaFoldDB" id="A0ABD5WBN8"/>
<accession>A0ABD5WBN8</accession>
<dbReference type="Pfam" id="PF26452">
    <property type="entry name" value="DUF8131"/>
    <property type="match status" value="1"/>
</dbReference>
<dbReference type="RefSeq" id="WP_284033450.1">
    <property type="nucleotide sequence ID" value="NZ_CP126155.1"/>
</dbReference>
<evidence type="ECO:0000256" key="1">
    <source>
        <dbReference type="SAM" id="Phobius"/>
    </source>
</evidence>
<feature type="domain" description="DUF8131" evidence="2">
    <location>
        <begin position="1"/>
        <end position="62"/>
    </location>
</feature>
<name>A0ABD5WBN8_9EURY</name>
<evidence type="ECO:0000313" key="4">
    <source>
        <dbReference type="Proteomes" id="UP001596461"/>
    </source>
</evidence>
<feature type="transmembrane region" description="Helical" evidence="1">
    <location>
        <begin position="29"/>
        <end position="49"/>
    </location>
</feature>
<dbReference type="GeneID" id="81127072"/>
<keyword evidence="1" id="KW-1133">Transmembrane helix</keyword>
<keyword evidence="1" id="KW-0472">Membrane</keyword>
<protein>
    <submittedName>
        <fullName evidence="3">Cytochrome-ba3 oxidase subunit</fullName>
    </submittedName>
</protein>